<organism evidence="1 2">
    <name type="scientific">Pisolithus tinctorius Marx 270</name>
    <dbReference type="NCBI Taxonomy" id="870435"/>
    <lineage>
        <taxon>Eukaryota</taxon>
        <taxon>Fungi</taxon>
        <taxon>Dikarya</taxon>
        <taxon>Basidiomycota</taxon>
        <taxon>Agaricomycotina</taxon>
        <taxon>Agaricomycetes</taxon>
        <taxon>Agaricomycetidae</taxon>
        <taxon>Boletales</taxon>
        <taxon>Sclerodermatineae</taxon>
        <taxon>Pisolithaceae</taxon>
        <taxon>Pisolithus</taxon>
    </lineage>
</organism>
<reference evidence="1 2" key="1">
    <citation type="submission" date="2014-04" db="EMBL/GenBank/DDBJ databases">
        <authorList>
            <consortium name="DOE Joint Genome Institute"/>
            <person name="Kuo A."/>
            <person name="Kohler A."/>
            <person name="Costa M.D."/>
            <person name="Nagy L.G."/>
            <person name="Floudas D."/>
            <person name="Copeland A."/>
            <person name="Barry K.W."/>
            <person name="Cichocki N."/>
            <person name="Veneault-Fourrey C."/>
            <person name="LaButti K."/>
            <person name="Lindquist E.A."/>
            <person name="Lipzen A."/>
            <person name="Lundell T."/>
            <person name="Morin E."/>
            <person name="Murat C."/>
            <person name="Sun H."/>
            <person name="Tunlid A."/>
            <person name="Henrissat B."/>
            <person name="Grigoriev I.V."/>
            <person name="Hibbett D.S."/>
            <person name="Martin F."/>
            <person name="Nordberg H.P."/>
            <person name="Cantor M.N."/>
            <person name="Hua S.X."/>
        </authorList>
    </citation>
    <scope>NUCLEOTIDE SEQUENCE [LARGE SCALE GENOMIC DNA]</scope>
    <source>
        <strain evidence="1 2">Marx 270</strain>
    </source>
</reference>
<evidence type="ECO:0000313" key="2">
    <source>
        <dbReference type="Proteomes" id="UP000054217"/>
    </source>
</evidence>
<keyword evidence="2" id="KW-1185">Reference proteome</keyword>
<dbReference type="Proteomes" id="UP000054217">
    <property type="component" value="Unassembled WGS sequence"/>
</dbReference>
<gene>
    <name evidence="1" type="ORF">M404DRAFT_1002715</name>
</gene>
<sequence length="75" mass="8187">MCTMAFSTVRGGHNVVKVEDIEGPLTVGMKMLPLQVCNGPVQLGYSGGNSRTGRGQNILNNLPPSRCWVPYYVYL</sequence>
<dbReference type="InParanoid" id="A0A0C3P3B1"/>
<proteinExistence type="predicted"/>
<name>A0A0C3P3B1_PISTI</name>
<reference evidence="2" key="2">
    <citation type="submission" date="2015-01" db="EMBL/GenBank/DDBJ databases">
        <title>Evolutionary Origins and Diversification of the Mycorrhizal Mutualists.</title>
        <authorList>
            <consortium name="DOE Joint Genome Institute"/>
            <consortium name="Mycorrhizal Genomics Consortium"/>
            <person name="Kohler A."/>
            <person name="Kuo A."/>
            <person name="Nagy L.G."/>
            <person name="Floudas D."/>
            <person name="Copeland A."/>
            <person name="Barry K.W."/>
            <person name="Cichocki N."/>
            <person name="Veneault-Fourrey C."/>
            <person name="LaButti K."/>
            <person name="Lindquist E.A."/>
            <person name="Lipzen A."/>
            <person name="Lundell T."/>
            <person name="Morin E."/>
            <person name="Murat C."/>
            <person name="Riley R."/>
            <person name="Ohm R."/>
            <person name="Sun H."/>
            <person name="Tunlid A."/>
            <person name="Henrissat B."/>
            <person name="Grigoriev I.V."/>
            <person name="Hibbett D.S."/>
            <person name="Martin F."/>
        </authorList>
    </citation>
    <scope>NUCLEOTIDE SEQUENCE [LARGE SCALE GENOMIC DNA]</scope>
    <source>
        <strain evidence="2">Marx 270</strain>
    </source>
</reference>
<accession>A0A0C3P3B1</accession>
<dbReference type="HOGENOM" id="CLU_2672082_0_0_1"/>
<dbReference type="EMBL" id="KN831984">
    <property type="protein sequence ID" value="KIO01961.1"/>
    <property type="molecule type" value="Genomic_DNA"/>
</dbReference>
<dbReference type="AlphaFoldDB" id="A0A0C3P3B1"/>
<dbReference type="OrthoDB" id="10535286at2759"/>
<evidence type="ECO:0000313" key="1">
    <source>
        <dbReference type="EMBL" id="KIO01961.1"/>
    </source>
</evidence>
<protein>
    <submittedName>
        <fullName evidence="1">Uncharacterized protein</fullName>
    </submittedName>
</protein>